<evidence type="ECO:0000313" key="1">
    <source>
        <dbReference type="EMBL" id="KAG5552905.1"/>
    </source>
</evidence>
<evidence type="ECO:0000313" key="2">
    <source>
        <dbReference type="Proteomes" id="UP000823749"/>
    </source>
</evidence>
<dbReference type="EMBL" id="JACTNZ010000004">
    <property type="protein sequence ID" value="KAG5552905.1"/>
    <property type="molecule type" value="Genomic_DNA"/>
</dbReference>
<dbReference type="AlphaFoldDB" id="A0AAV6KKM4"/>
<dbReference type="Proteomes" id="UP000823749">
    <property type="component" value="Chromosome 4"/>
</dbReference>
<protein>
    <submittedName>
        <fullName evidence="1">Uncharacterized protein</fullName>
    </submittedName>
</protein>
<name>A0AAV6KKM4_9ERIC</name>
<gene>
    <name evidence="1" type="ORF">RHGRI_010874</name>
</gene>
<reference evidence="1" key="1">
    <citation type="submission" date="2020-08" db="EMBL/GenBank/DDBJ databases">
        <title>Plant Genome Project.</title>
        <authorList>
            <person name="Zhang R.-G."/>
        </authorList>
    </citation>
    <scope>NUCLEOTIDE SEQUENCE</scope>
    <source>
        <strain evidence="1">WSP0</strain>
        <tissue evidence="1">Leaf</tissue>
    </source>
</reference>
<proteinExistence type="predicted"/>
<comment type="caution">
    <text evidence="1">The sequence shown here is derived from an EMBL/GenBank/DDBJ whole genome shotgun (WGS) entry which is preliminary data.</text>
</comment>
<keyword evidence="2" id="KW-1185">Reference proteome</keyword>
<organism evidence="1 2">
    <name type="scientific">Rhododendron griersonianum</name>
    <dbReference type="NCBI Taxonomy" id="479676"/>
    <lineage>
        <taxon>Eukaryota</taxon>
        <taxon>Viridiplantae</taxon>
        <taxon>Streptophyta</taxon>
        <taxon>Embryophyta</taxon>
        <taxon>Tracheophyta</taxon>
        <taxon>Spermatophyta</taxon>
        <taxon>Magnoliopsida</taxon>
        <taxon>eudicotyledons</taxon>
        <taxon>Gunneridae</taxon>
        <taxon>Pentapetalae</taxon>
        <taxon>asterids</taxon>
        <taxon>Ericales</taxon>
        <taxon>Ericaceae</taxon>
        <taxon>Ericoideae</taxon>
        <taxon>Rhodoreae</taxon>
        <taxon>Rhododendron</taxon>
    </lineage>
</organism>
<accession>A0AAV6KKM4</accession>
<sequence length="346" mass="37908">MTHACQNKGCQAWQADCLSQARQCIANGMRGHGMPKEGWPGMASKGQGNGQGMTQGMPKEGVAKAWQADCMSPGKAMHCSWHANSKGGQGMTHARIACHRQGNDSRHAKRGWPSGKMACHRAGALACQTKVCPRHDSRHAKKGWARHGKLIACHRAGQCIGCQDQGRPRHDSRPIEGLAKAWQAMMSRARQCMPKQGVPTAWQADCFTGQGNHCHWPRQGMTHGMTKQEFMASQFLAPGKEFIATAFETKGWHDKARWQADCLSPIKSMHCSRHAKTKGGQGMTGMASRLLVTGQGIFYSRHAKKRGGQGMARRGMPRPRVAKPWQASCWVPSRWVMLGIGNQVAG</sequence>